<gene>
    <name evidence="3" type="ORF">DES40_2030</name>
</gene>
<proteinExistence type="predicted"/>
<dbReference type="RefSeq" id="WP_170144957.1">
    <property type="nucleotide sequence ID" value="NZ_RBII01000002.1"/>
</dbReference>
<sequence length="114" mass="12736">MKIFLAEDEAIIALSLQMDLEDMGAEVVGPFLSLEACMKSIDKVKFDAAILDIDLNGREVFPIAKKMAAQNIPFVFHTGRRHAETVSKKFPKAKVFTKPSSPKRMYMALQEMTG</sequence>
<dbReference type="GO" id="GO:0000160">
    <property type="term" value="P:phosphorelay signal transduction system"/>
    <property type="evidence" value="ECO:0007669"/>
    <property type="project" value="InterPro"/>
</dbReference>
<keyword evidence="4" id="KW-1185">Reference proteome</keyword>
<dbReference type="EMBL" id="RBII01000002">
    <property type="protein sequence ID" value="RKQ69231.1"/>
    <property type="molecule type" value="Genomic_DNA"/>
</dbReference>
<comment type="caution">
    <text evidence="3">The sequence shown here is derived from an EMBL/GenBank/DDBJ whole genome shotgun (WGS) entry which is preliminary data.</text>
</comment>
<dbReference type="Gene3D" id="3.40.50.2300">
    <property type="match status" value="1"/>
</dbReference>
<keyword evidence="1" id="KW-0597">Phosphoprotein</keyword>
<name>A0A420WDY7_9PROT</name>
<evidence type="ECO:0000313" key="3">
    <source>
        <dbReference type="EMBL" id="RKQ69231.1"/>
    </source>
</evidence>
<dbReference type="InterPro" id="IPR011006">
    <property type="entry name" value="CheY-like_superfamily"/>
</dbReference>
<accession>A0A420WDY7</accession>
<dbReference type="SMART" id="SM00448">
    <property type="entry name" value="REC"/>
    <property type="match status" value="1"/>
</dbReference>
<evidence type="ECO:0000313" key="4">
    <source>
        <dbReference type="Proteomes" id="UP000282211"/>
    </source>
</evidence>
<dbReference type="PROSITE" id="PS50110">
    <property type="entry name" value="RESPONSE_REGULATORY"/>
    <property type="match status" value="1"/>
</dbReference>
<dbReference type="Pfam" id="PF00072">
    <property type="entry name" value="Response_reg"/>
    <property type="match status" value="1"/>
</dbReference>
<dbReference type="SUPFAM" id="SSF52172">
    <property type="entry name" value="CheY-like"/>
    <property type="match status" value="1"/>
</dbReference>
<feature type="modified residue" description="4-aspartylphosphate" evidence="1">
    <location>
        <position position="52"/>
    </location>
</feature>
<evidence type="ECO:0000256" key="1">
    <source>
        <dbReference type="PROSITE-ProRule" id="PRU00169"/>
    </source>
</evidence>
<organism evidence="3 4">
    <name type="scientific">Litorimonas taeanensis</name>
    <dbReference type="NCBI Taxonomy" id="568099"/>
    <lineage>
        <taxon>Bacteria</taxon>
        <taxon>Pseudomonadati</taxon>
        <taxon>Pseudomonadota</taxon>
        <taxon>Alphaproteobacteria</taxon>
        <taxon>Maricaulales</taxon>
        <taxon>Robiginitomaculaceae</taxon>
    </lineage>
</organism>
<feature type="domain" description="Response regulatory" evidence="2">
    <location>
        <begin position="2"/>
        <end position="113"/>
    </location>
</feature>
<dbReference type="InterPro" id="IPR001789">
    <property type="entry name" value="Sig_transdc_resp-reg_receiver"/>
</dbReference>
<dbReference type="Proteomes" id="UP000282211">
    <property type="component" value="Unassembled WGS sequence"/>
</dbReference>
<dbReference type="AlphaFoldDB" id="A0A420WDY7"/>
<evidence type="ECO:0000259" key="2">
    <source>
        <dbReference type="PROSITE" id="PS50110"/>
    </source>
</evidence>
<dbReference type="InParanoid" id="A0A420WDY7"/>
<protein>
    <submittedName>
        <fullName evidence="3">Response regulator receiver domain-containing protein</fullName>
    </submittedName>
</protein>
<reference evidence="3 4" key="1">
    <citation type="submission" date="2018-10" db="EMBL/GenBank/DDBJ databases">
        <title>Genomic Encyclopedia of Type Strains, Phase IV (KMG-IV): sequencing the most valuable type-strain genomes for metagenomic binning, comparative biology and taxonomic classification.</title>
        <authorList>
            <person name="Goeker M."/>
        </authorList>
    </citation>
    <scope>NUCLEOTIDE SEQUENCE [LARGE SCALE GENOMIC DNA]</scope>
    <source>
        <strain evidence="3 4">DSM 22008</strain>
    </source>
</reference>